<comment type="caution">
    <text evidence="8">The sequence shown here is derived from an EMBL/GenBank/DDBJ whole genome shotgun (WGS) entry which is preliminary data.</text>
</comment>
<evidence type="ECO:0000256" key="4">
    <source>
        <dbReference type="ARBA" id="ARBA00022801"/>
    </source>
</evidence>
<evidence type="ECO:0000256" key="6">
    <source>
        <dbReference type="ARBA" id="ARBA00023211"/>
    </source>
</evidence>
<evidence type="ECO:0000313" key="9">
    <source>
        <dbReference type="Proteomes" id="UP000791440"/>
    </source>
</evidence>
<keyword evidence="3" id="KW-0479">Metal-binding</keyword>
<evidence type="ECO:0000256" key="5">
    <source>
        <dbReference type="ARBA" id="ARBA00022842"/>
    </source>
</evidence>
<evidence type="ECO:0000256" key="2">
    <source>
        <dbReference type="ARBA" id="ARBA00001946"/>
    </source>
</evidence>
<dbReference type="EMBL" id="JH668391">
    <property type="protein sequence ID" value="KAG6450648.1"/>
    <property type="molecule type" value="Genomic_DNA"/>
</dbReference>
<keyword evidence="9" id="KW-1185">Reference proteome</keyword>
<proteinExistence type="predicted"/>
<dbReference type="GO" id="GO:0010945">
    <property type="term" value="F:coenzyme A diphosphatase activity"/>
    <property type="evidence" value="ECO:0007669"/>
    <property type="project" value="InterPro"/>
</dbReference>
<dbReference type="Gene3D" id="3.90.79.10">
    <property type="entry name" value="Nucleoside Triphosphate Pyrophosphohydrolase"/>
    <property type="match status" value="1"/>
</dbReference>
<dbReference type="PROSITE" id="PS00893">
    <property type="entry name" value="NUDIX_BOX"/>
    <property type="match status" value="1"/>
</dbReference>
<sequence length="218" mass="24821">MALASELLLSSVARQRCVSKLKEVPVFVKDWINFKSEAAVLVPLCVQNNEVCLLYTLRSSNLTNHSGQVSFPGGKMDKSETVFETALRETEEEIGVPRESVDIWGKMNKIQGRNRDIIITPVVGLIQNYSFSKLQRNADEVEEIFTVPMSTFCDVNNHASFEYENLMTPVFLGAQHKIWGITGIITHFFLQCFLPSDVYKVDFTRKKYLMDELMPSKL</sequence>
<keyword evidence="5" id="KW-0460">Magnesium</keyword>
<name>A0A922CMA2_MANSE</name>
<comment type="cofactor">
    <cofactor evidence="1">
        <name>Mn(2+)</name>
        <dbReference type="ChEBI" id="CHEBI:29035"/>
    </cofactor>
</comment>
<dbReference type="InterPro" id="IPR045121">
    <property type="entry name" value="CoAse"/>
</dbReference>
<dbReference type="InterPro" id="IPR015797">
    <property type="entry name" value="NUDIX_hydrolase-like_dom_sf"/>
</dbReference>
<dbReference type="GO" id="GO:0046872">
    <property type="term" value="F:metal ion binding"/>
    <property type="evidence" value="ECO:0007669"/>
    <property type="project" value="UniProtKB-KW"/>
</dbReference>
<evidence type="ECO:0000256" key="1">
    <source>
        <dbReference type="ARBA" id="ARBA00001936"/>
    </source>
</evidence>
<reference evidence="8" key="1">
    <citation type="journal article" date="2016" name="Insect Biochem. Mol. Biol.">
        <title>Multifaceted biological insights from a draft genome sequence of the tobacco hornworm moth, Manduca sexta.</title>
        <authorList>
            <person name="Kanost M.R."/>
            <person name="Arrese E.L."/>
            <person name="Cao X."/>
            <person name="Chen Y.R."/>
            <person name="Chellapilla S."/>
            <person name="Goldsmith M.R."/>
            <person name="Grosse-Wilde E."/>
            <person name="Heckel D.G."/>
            <person name="Herndon N."/>
            <person name="Jiang H."/>
            <person name="Papanicolaou A."/>
            <person name="Qu J."/>
            <person name="Soulages J.L."/>
            <person name="Vogel H."/>
            <person name="Walters J."/>
            <person name="Waterhouse R.M."/>
            <person name="Ahn S.J."/>
            <person name="Almeida F.C."/>
            <person name="An C."/>
            <person name="Aqrawi P."/>
            <person name="Bretschneider A."/>
            <person name="Bryant W.B."/>
            <person name="Bucks S."/>
            <person name="Chao H."/>
            <person name="Chevignon G."/>
            <person name="Christen J.M."/>
            <person name="Clarke D.F."/>
            <person name="Dittmer N.T."/>
            <person name="Ferguson L.C.F."/>
            <person name="Garavelou S."/>
            <person name="Gordon K.H.J."/>
            <person name="Gunaratna R.T."/>
            <person name="Han Y."/>
            <person name="Hauser F."/>
            <person name="He Y."/>
            <person name="Heidel-Fischer H."/>
            <person name="Hirsh A."/>
            <person name="Hu Y."/>
            <person name="Jiang H."/>
            <person name="Kalra D."/>
            <person name="Klinner C."/>
            <person name="Konig C."/>
            <person name="Kovar C."/>
            <person name="Kroll A.R."/>
            <person name="Kuwar S.S."/>
            <person name="Lee S.L."/>
            <person name="Lehman R."/>
            <person name="Li K."/>
            <person name="Li Z."/>
            <person name="Liang H."/>
            <person name="Lovelace S."/>
            <person name="Lu Z."/>
            <person name="Mansfield J.H."/>
            <person name="McCulloch K.J."/>
            <person name="Mathew T."/>
            <person name="Morton B."/>
            <person name="Muzny D.M."/>
            <person name="Neunemann D."/>
            <person name="Ongeri F."/>
            <person name="Pauchet Y."/>
            <person name="Pu L.L."/>
            <person name="Pyrousis I."/>
            <person name="Rao X.J."/>
            <person name="Redding A."/>
            <person name="Roesel C."/>
            <person name="Sanchez-Gracia A."/>
            <person name="Schaack S."/>
            <person name="Shukla A."/>
            <person name="Tetreau G."/>
            <person name="Wang Y."/>
            <person name="Xiong G.H."/>
            <person name="Traut W."/>
            <person name="Walsh T.K."/>
            <person name="Worley K.C."/>
            <person name="Wu D."/>
            <person name="Wu W."/>
            <person name="Wu Y.Q."/>
            <person name="Zhang X."/>
            <person name="Zou Z."/>
            <person name="Zucker H."/>
            <person name="Briscoe A.D."/>
            <person name="Burmester T."/>
            <person name="Clem R.J."/>
            <person name="Feyereisen R."/>
            <person name="Grimmelikhuijzen C.J.P."/>
            <person name="Hamodrakas S.J."/>
            <person name="Hansson B.S."/>
            <person name="Huguet E."/>
            <person name="Jermiin L.S."/>
            <person name="Lan Q."/>
            <person name="Lehman H.K."/>
            <person name="Lorenzen M."/>
            <person name="Merzendorfer H."/>
            <person name="Michalopoulos I."/>
            <person name="Morton D.B."/>
            <person name="Muthukrishnan S."/>
            <person name="Oakeshott J.G."/>
            <person name="Palmer W."/>
            <person name="Park Y."/>
            <person name="Passarelli A.L."/>
            <person name="Rozas J."/>
            <person name="Schwartz L.M."/>
            <person name="Smith W."/>
            <person name="Southgate A."/>
            <person name="Vilcinskas A."/>
            <person name="Vogt R."/>
            <person name="Wang P."/>
            <person name="Werren J."/>
            <person name="Yu X.Q."/>
            <person name="Zhou J.J."/>
            <person name="Brown S.J."/>
            <person name="Scherer S.E."/>
            <person name="Richards S."/>
            <person name="Blissard G.W."/>
        </authorList>
    </citation>
    <scope>NUCLEOTIDE SEQUENCE</scope>
</reference>
<gene>
    <name evidence="8" type="ORF">O3G_MSEX006705</name>
</gene>
<dbReference type="Proteomes" id="UP000791440">
    <property type="component" value="Unassembled WGS sequence"/>
</dbReference>
<dbReference type="InterPro" id="IPR020084">
    <property type="entry name" value="NUDIX_hydrolase_CS"/>
</dbReference>
<accession>A0A922CMA2</accession>
<dbReference type="AlphaFoldDB" id="A0A922CMA2"/>
<reference evidence="8" key="2">
    <citation type="submission" date="2020-12" db="EMBL/GenBank/DDBJ databases">
        <authorList>
            <person name="Kanost M."/>
        </authorList>
    </citation>
    <scope>NUCLEOTIDE SEQUENCE</scope>
</reference>
<evidence type="ECO:0000256" key="3">
    <source>
        <dbReference type="ARBA" id="ARBA00022723"/>
    </source>
</evidence>
<organism evidence="8 9">
    <name type="scientific">Manduca sexta</name>
    <name type="common">Tobacco hawkmoth</name>
    <name type="synonym">Tobacco hornworm</name>
    <dbReference type="NCBI Taxonomy" id="7130"/>
    <lineage>
        <taxon>Eukaryota</taxon>
        <taxon>Metazoa</taxon>
        <taxon>Ecdysozoa</taxon>
        <taxon>Arthropoda</taxon>
        <taxon>Hexapoda</taxon>
        <taxon>Insecta</taxon>
        <taxon>Pterygota</taxon>
        <taxon>Neoptera</taxon>
        <taxon>Endopterygota</taxon>
        <taxon>Lepidoptera</taxon>
        <taxon>Glossata</taxon>
        <taxon>Ditrysia</taxon>
        <taxon>Bombycoidea</taxon>
        <taxon>Sphingidae</taxon>
        <taxon>Sphinginae</taxon>
        <taxon>Sphingini</taxon>
        <taxon>Manduca</taxon>
    </lineage>
</organism>
<comment type="cofactor">
    <cofactor evidence="2">
        <name>Mg(2+)</name>
        <dbReference type="ChEBI" id="CHEBI:18420"/>
    </cofactor>
</comment>
<protein>
    <recommendedName>
        <fullName evidence="7">Nudix hydrolase domain-containing protein</fullName>
    </recommendedName>
</protein>
<dbReference type="CDD" id="cd03426">
    <property type="entry name" value="NUDIX_CoAse_Nudt7"/>
    <property type="match status" value="1"/>
</dbReference>
<dbReference type="SUPFAM" id="SSF55811">
    <property type="entry name" value="Nudix"/>
    <property type="match status" value="1"/>
</dbReference>
<dbReference type="InterPro" id="IPR000086">
    <property type="entry name" value="NUDIX_hydrolase_dom"/>
</dbReference>
<dbReference type="PANTHER" id="PTHR12992">
    <property type="entry name" value="NUDIX HYDROLASE"/>
    <property type="match status" value="1"/>
</dbReference>
<dbReference type="OrthoDB" id="10262892at2759"/>
<dbReference type="PANTHER" id="PTHR12992:SF11">
    <property type="entry name" value="MITOCHONDRIAL COENZYME A DIPHOSPHATASE NUDT8"/>
    <property type="match status" value="1"/>
</dbReference>
<evidence type="ECO:0000259" key="7">
    <source>
        <dbReference type="PROSITE" id="PS51462"/>
    </source>
</evidence>
<dbReference type="PROSITE" id="PS51462">
    <property type="entry name" value="NUDIX"/>
    <property type="match status" value="1"/>
</dbReference>
<feature type="domain" description="Nudix hydrolase" evidence="7">
    <location>
        <begin position="35"/>
        <end position="168"/>
    </location>
</feature>
<evidence type="ECO:0000313" key="8">
    <source>
        <dbReference type="EMBL" id="KAG6450648.1"/>
    </source>
</evidence>
<dbReference type="Pfam" id="PF00293">
    <property type="entry name" value="NUDIX"/>
    <property type="match status" value="1"/>
</dbReference>
<keyword evidence="6" id="KW-0464">Manganese</keyword>
<keyword evidence="4" id="KW-0378">Hydrolase</keyword>